<feature type="transmembrane region" description="Helical" evidence="2">
    <location>
        <begin position="172"/>
        <end position="195"/>
    </location>
</feature>
<reference evidence="3 4" key="1">
    <citation type="journal article" date="2021" name="Int. J. Syst. Evol. Microbiol.">
        <title>Reticulibacter mediterranei gen. nov., sp. nov., within the new family Reticulibacteraceae fam. nov., and Ktedonospora formicarum gen. nov., sp. nov., Ktedonobacter robiniae sp. nov., Dictyobacter formicarum sp. nov. and Dictyobacter arantiisoli sp. nov., belonging to the class Ktedonobacteria.</title>
        <authorList>
            <person name="Yabe S."/>
            <person name="Zheng Y."/>
            <person name="Wang C.M."/>
            <person name="Sakai Y."/>
            <person name="Abe K."/>
            <person name="Yokota A."/>
            <person name="Donadio S."/>
            <person name="Cavaletti L."/>
            <person name="Monciardini P."/>
        </authorList>
    </citation>
    <scope>NUCLEOTIDE SEQUENCE [LARGE SCALE GENOMIC DNA]</scope>
    <source>
        <strain evidence="3 4">SOSP1-9</strain>
    </source>
</reference>
<keyword evidence="4" id="KW-1185">Reference proteome</keyword>
<feature type="region of interest" description="Disordered" evidence="1">
    <location>
        <begin position="55"/>
        <end position="83"/>
    </location>
</feature>
<keyword evidence="2" id="KW-0472">Membrane</keyword>
<evidence type="ECO:0000313" key="3">
    <source>
        <dbReference type="EMBL" id="GHO85496.1"/>
    </source>
</evidence>
<name>A0ABQ3VJA2_9CHLR</name>
<dbReference type="EMBL" id="BNJJ01000009">
    <property type="protein sequence ID" value="GHO85496.1"/>
    <property type="molecule type" value="Genomic_DNA"/>
</dbReference>
<feature type="compositionally biased region" description="Polar residues" evidence="1">
    <location>
        <begin position="60"/>
        <end position="83"/>
    </location>
</feature>
<feature type="region of interest" description="Disordered" evidence="1">
    <location>
        <begin position="1"/>
        <end position="38"/>
    </location>
</feature>
<proteinExistence type="predicted"/>
<organism evidence="3 4">
    <name type="scientific">Dictyobacter formicarum</name>
    <dbReference type="NCBI Taxonomy" id="2778368"/>
    <lineage>
        <taxon>Bacteria</taxon>
        <taxon>Bacillati</taxon>
        <taxon>Chloroflexota</taxon>
        <taxon>Ktedonobacteria</taxon>
        <taxon>Ktedonobacterales</taxon>
        <taxon>Dictyobacteraceae</taxon>
        <taxon>Dictyobacter</taxon>
    </lineage>
</organism>
<comment type="caution">
    <text evidence="3">The sequence shown here is derived from an EMBL/GenBank/DDBJ whole genome shotgun (WGS) entry which is preliminary data.</text>
</comment>
<dbReference type="RefSeq" id="WP_201363147.1">
    <property type="nucleotide sequence ID" value="NZ_BNJJ01000009.1"/>
</dbReference>
<keyword evidence="2" id="KW-1133">Transmembrane helix</keyword>
<evidence type="ECO:0000313" key="4">
    <source>
        <dbReference type="Proteomes" id="UP000635565"/>
    </source>
</evidence>
<evidence type="ECO:0008006" key="5">
    <source>
        <dbReference type="Google" id="ProtNLM"/>
    </source>
</evidence>
<gene>
    <name evidence="3" type="ORF">KSZ_35020</name>
</gene>
<protein>
    <recommendedName>
        <fullName evidence="5">Mannosyl-glycoprotein endo-beta-N-acetylglucosamidase-like domain-containing protein</fullName>
    </recommendedName>
</protein>
<dbReference type="Proteomes" id="UP000635565">
    <property type="component" value="Unassembled WGS sequence"/>
</dbReference>
<accession>A0ABQ3VJA2</accession>
<evidence type="ECO:0000256" key="1">
    <source>
        <dbReference type="SAM" id="MobiDB-lite"/>
    </source>
</evidence>
<sequence length="395" mass="43115">MASGSYAKKPKVQAPTEVRSAIPARATRDLSAAGENADVDSMPLTETFTFSRESAPARTAIQTDRPTQRTGKINSAKTTGGKARTTSNIARNATDTINTKNLTIARTPNATQILATDPQGASATRVLEGMKTANNTRILPATKINRTVDIERAITHDIKPPIKHLEKHKPWLHPWLICFIFAIISLFVLISAGMFQRVNTVNFFGGGQTYNIQVGGSQAQDWQKATPAPIKPTIKHSTGPYAVMGKPTITPDFINKVLAAYGSPAAGKGQALYDLGVQYDIDPAFALAFFMHESTFGTRGEARTTLSLGNLRCIPDHACVDQDRGGYAQMASWEDGFKAWYSLIHNLYIVQNGRDTVDKIIPMYAPTADNNDEQAYISFLKHAIDTWRSGVIMVS</sequence>
<evidence type="ECO:0000256" key="2">
    <source>
        <dbReference type="SAM" id="Phobius"/>
    </source>
</evidence>
<keyword evidence="2" id="KW-0812">Transmembrane</keyword>